<feature type="region of interest" description="Disordered" evidence="1">
    <location>
        <begin position="270"/>
        <end position="305"/>
    </location>
</feature>
<feature type="compositionally biased region" description="Basic and acidic residues" evidence="1">
    <location>
        <begin position="244"/>
        <end position="254"/>
    </location>
</feature>
<dbReference type="AlphaFoldDB" id="E4X5R1"/>
<feature type="transmembrane region" description="Helical" evidence="2">
    <location>
        <begin position="109"/>
        <end position="134"/>
    </location>
</feature>
<keyword evidence="2" id="KW-0472">Membrane</keyword>
<keyword evidence="2" id="KW-0812">Transmembrane</keyword>
<evidence type="ECO:0000313" key="4">
    <source>
        <dbReference type="EMBL" id="CBY07525.1"/>
    </source>
</evidence>
<name>E4X5R1_OIKDI</name>
<evidence type="ECO:0000256" key="1">
    <source>
        <dbReference type="SAM" id="MobiDB-lite"/>
    </source>
</evidence>
<gene>
    <name evidence="4" type="ORF">GSOID_T00002504001</name>
</gene>
<feature type="chain" id="PRO_5003192634" evidence="3">
    <location>
        <begin position="22"/>
        <end position="305"/>
    </location>
</feature>
<organism evidence="4">
    <name type="scientific">Oikopleura dioica</name>
    <name type="common">Tunicate</name>
    <dbReference type="NCBI Taxonomy" id="34765"/>
    <lineage>
        <taxon>Eukaryota</taxon>
        <taxon>Metazoa</taxon>
        <taxon>Chordata</taxon>
        <taxon>Tunicata</taxon>
        <taxon>Appendicularia</taxon>
        <taxon>Copelata</taxon>
        <taxon>Oikopleuridae</taxon>
        <taxon>Oikopleura</taxon>
    </lineage>
</organism>
<protein>
    <submittedName>
        <fullName evidence="4">Uncharacterized protein</fullName>
    </submittedName>
</protein>
<sequence length="305" mass="33929">MLRKDLLVKLLLFNLTRLGNAQSGDFEDATIFDNIEVDYKGDTFTTQSSPSDLFPETGFEINEDFSEVKETIIVKEIDTSGEQIEVFEKIIKTEKNKMTRDLENETNKVLVIGLGVGIAALLLCLLLIGACFYIKKRREAESILSHQKPAQNVHEVHADTFERIDITRGTLPRTKARNSISKKSSKSSCKTGPEIPTSDLGASSMGTMKTFVYTNTTNPHAAQNTVKQQSEKNWNTSSDVDSIESAKEKMKKSTTENNNRLAKVITYGYQELPTRDGSSFTTSNSSALEQKNPASPRQDDSVVEL</sequence>
<keyword evidence="5" id="KW-1185">Reference proteome</keyword>
<feature type="compositionally biased region" description="Polar residues" evidence="1">
    <location>
        <begin position="223"/>
        <end position="240"/>
    </location>
</feature>
<evidence type="ECO:0000256" key="3">
    <source>
        <dbReference type="SAM" id="SignalP"/>
    </source>
</evidence>
<accession>E4X5R1</accession>
<evidence type="ECO:0000313" key="5">
    <source>
        <dbReference type="Proteomes" id="UP000001307"/>
    </source>
</evidence>
<evidence type="ECO:0000256" key="2">
    <source>
        <dbReference type="SAM" id="Phobius"/>
    </source>
</evidence>
<feature type="region of interest" description="Disordered" evidence="1">
    <location>
        <begin position="172"/>
        <end position="203"/>
    </location>
</feature>
<feature type="region of interest" description="Disordered" evidence="1">
    <location>
        <begin position="223"/>
        <end position="257"/>
    </location>
</feature>
<dbReference type="InParanoid" id="E4X5R1"/>
<dbReference type="OrthoDB" id="10645225at2759"/>
<dbReference type="Proteomes" id="UP000001307">
    <property type="component" value="Unassembled WGS sequence"/>
</dbReference>
<dbReference type="EMBL" id="FN653026">
    <property type="protein sequence ID" value="CBY07525.1"/>
    <property type="molecule type" value="Genomic_DNA"/>
</dbReference>
<proteinExistence type="predicted"/>
<keyword evidence="2" id="KW-1133">Transmembrane helix</keyword>
<keyword evidence="3" id="KW-0732">Signal</keyword>
<feature type="signal peptide" evidence="3">
    <location>
        <begin position="1"/>
        <end position="21"/>
    </location>
</feature>
<feature type="compositionally biased region" description="Low complexity" evidence="1">
    <location>
        <begin position="179"/>
        <end position="190"/>
    </location>
</feature>
<feature type="compositionally biased region" description="Polar residues" evidence="1">
    <location>
        <begin position="276"/>
        <end position="295"/>
    </location>
</feature>
<reference evidence="4" key="1">
    <citation type="journal article" date="2010" name="Science">
        <title>Plasticity of animal genome architecture unmasked by rapid evolution of a pelagic tunicate.</title>
        <authorList>
            <person name="Denoeud F."/>
            <person name="Henriet S."/>
            <person name="Mungpakdee S."/>
            <person name="Aury J.M."/>
            <person name="Da Silva C."/>
            <person name="Brinkmann H."/>
            <person name="Mikhaleva J."/>
            <person name="Olsen L.C."/>
            <person name="Jubin C."/>
            <person name="Canestro C."/>
            <person name="Bouquet J.M."/>
            <person name="Danks G."/>
            <person name="Poulain J."/>
            <person name="Campsteijn C."/>
            <person name="Adamski M."/>
            <person name="Cross I."/>
            <person name="Yadetie F."/>
            <person name="Muffato M."/>
            <person name="Louis A."/>
            <person name="Butcher S."/>
            <person name="Tsagkogeorga G."/>
            <person name="Konrad A."/>
            <person name="Singh S."/>
            <person name="Jensen M.F."/>
            <person name="Cong E.H."/>
            <person name="Eikeseth-Otteraa H."/>
            <person name="Noel B."/>
            <person name="Anthouard V."/>
            <person name="Porcel B.M."/>
            <person name="Kachouri-Lafond R."/>
            <person name="Nishino A."/>
            <person name="Ugolini M."/>
            <person name="Chourrout P."/>
            <person name="Nishida H."/>
            <person name="Aasland R."/>
            <person name="Huzurbazar S."/>
            <person name="Westhof E."/>
            <person name="Delsuc F."/>
            <person name="Lehrach H."/>
            <person name="Reinhardt R."/>
            <person name="Weissenbach J."/>
            <person name="Roy S.W."/>
            <person name="Artiguenave F."/>
            <person name="Postlethwait J.H."/>
            <person name="Manak J.R."/>
            <person name="Thompson E.M."/>
            <person name="Jaillon O."/>
            <person name="Du Pasquier L."/>
            <person name="Boudinot P."/>
            <person name="Liberles D.A."/>
            <person name="Volff J.N."/>
            <person name="Philippe H."/>
            <person name="Lenhard B."/>
            <person name="Roest Crollius H."/>
            <person name="Wincker P."/>
            <person name="Chourrout D."/>
        </authorList>
    </citation>
    <scope>NUCLEOTIDE SEQUENCE [LARGE SCALE GENOMIC DNA]</scope>
</reference>